<keyword evidence="2" id="KW-1185">Reference proteome</keyword>
<evidence type="ECO:0000313" key="2">
    <source>
        <dbReference type="Proteomes" id="UP000315677"/>
    </source>
</evidence>
<dbReference type="Proteomes" id="UP000315677">
    <property type="component" value="Unassembled WGS sequence"/>
</dbReference>
<organism evidence="1 2">
    <name type="scientific">Pseudonocardia kunmingensis</name>
    <dbReference type="NCBI Taxonomy" id="630975"/>
    <lineage>
        <taxon>Bacteria</taxon>
        <taxon>Bacillati</taxon>
        <taxon>Actinomycetota</taxon>
        <taxon>Actinomycetes</taxon>
        <taxon>Pseudonocardiales</taxon>
        <taxon>Pseudonocardiaceae</taxon>
        <taxon>Pseudonocardia</taxon>
    </lineage>
</organism>
<dbReference type="AlphaFoldDB" id="A0A543DMZ9"/>
<reference evidence="1 2" key="1">
    <citation type="submission" date="2019-06" db="EMBL/GenBank/DDBJ databases">
        <title>Sequencing the genomes of 1000 actinobacteria strains.</title>
        <authorList>
            <person name="Klenk H.-P."/>
        </authorList>
    </citation>
    <scope>NUCLEOTIDE SEQUENCE [LARGE SCALE GENOMIC DNA]</scope>
    <source>
        <strain evidence="1 2">DSM 45301</strain>
    </source>
</reference>
<proteinExistence type="predicted"/>
<accession>A0A543DMZ9</accession>
<sequence length="131" mass="14361">MSADRSDATTGPVVPEQRGVRDEARAEVLIRHARLMKSGRPIFCRPSRAEIEGRVLPRQGAGTDGKVIYSTREDAEAAARELESLGARPLRSYLCGRSRGGHFHLTTDTAARTGHLPLHLRIPQQRSPLSA</sequence>
<dbReference type="OrthoDB" id="3575311at2"/>
<comment type="caution">
    <text evidence="1">The sequence shown here is derived from an EMBL/GenBank/DDBJ whole genome shotgun (WGS) entry which is preliminary data.</text>
</comment>
<name>A0A543DMZ9_9PSEU</name>
<protein>
    <submittedName>
        <fullName evidence="1">Uncharacterized protein</fullName>
    </submittedName>
</protein>
<evidence type="ECO:0000313" key="1">
    <source>
        <dbReference type="EMBL" id="TQM10714.1"/>
    </source>
</evidence>
<dbReference type="EMBL" id="VFPA01000002">
    <property type="protein sequence ID" value="TQM10714.1"/>
    <property type="molecule type" value="Genomic_DNA"/>
</dbReference>
<gene>
    <name evidence="1" type="ORF">FB558_3233</name>
</gene>
<dbReference type="RefSeq" id="WP_142054320.1">
    <property type="nucleotide sequence ID" value="NZ_VFPA01000002.1"/>
</dbReference>